<evidence type="ECO:0000313" key="1">
    <source>
        <dbReference type="EMBL" id="SMP10281.1"/>
    </source>
</evidence>
<evidence type="ECO:0008006" key="3">
    <source>
        <dbReference type="Google" id="ProtNLM"/>
    </source>
</evidence>
<dbReference type="Proteomes" id="UP001157911">
    <property type="component" value="Unassembled WGS sequence"/>
</dbReference>
<name>A0ABY1NI22_9BACT</name>
<dbReference type="EMBL" id="FXUB01000002">
    <property type="protein sequence ID" value="SMP10281.1"/>
    <property type="molecule type" value="Genomic_DNA"/>
</dbReference>
<gene>
    <name evidence="1" type="ORF">SAMN06265339_0766</name>
</gene>
<dbReference type="RefSeq" id="WP_283400255.1">
    <property type="nucleotide sequence ID" value="NZ_FXUB01000002.1"/>
</dbReference>
<protein>
    <recommendedName>
        <fullName evidence="3">Restriction endonuclease</fullName>
    </recommendedName>
</protein>
<proteinExistence type="predicted"/>
<keyword evidence="2" id="KW-1185">Reference proteome</keyword>
<organism evidence="1 2">
    <name type="scientific">Desulfurobacterium pacificum</name>
    <dbReference type="NCBI Taxonomy" id="240166"/>
    <lineage>
        <taxon>Bacteria</taxon>
        <taxon>Pseudomonadati</taxon>
        <taxon>Aquificota</taxon>
        <taxon>Aquificia</taxon>
        <taxon>Desulfurobacteriales</taxon>
        <taxon>Desulfurobacteriaceae</taxon>
        <taxon>Desulfurobacterium</taxon>
    </lineage>
</organism>
<reference evidence="1 2" key="1">
    <citation type="submission" date="2017-05" db="EMBL/GenBank/DDBJ databases">
        <authorList>
            <person name="Varghese N."/>
            <person name="Submissions S."/>
        </authorList>
    </citation>
    <scope>NUCLEOTIDE SEQUENCE [LARGE SCALE GENOMIC DNA]</scope>
    <source>
        <strain evidence="1 2">DSM 15522</strain>
    </source>
</reference>
<comment type="caution">
    <text evidence="1">The sequence shown here is derived from an EMBL/GenBank/DDBJ whole genome shotgun (WGS) entry which is preliminary data.</text>
</comment>
<sequence length="363" mass="41487">MEIQAVIENIKYEKCIRNPLKKFSFPSFEIDINELPPTCLINIKNFSFAISKWVSPKRTRSYPYARVYDTLQTPASKVVAIIPIIKDEGRNGDRDFLQWDTVSLMSLLNVYVIPAYYSHASRKVTKSGKIKISNQQFDGNYITRKLKELSVYHASALHWNLKELSPENLTKVINKALLSYKKISEITGVPIHSVSGIEKFQRTLSIGIKAFKDFSRFKAQRAQKREKQTIQPKEKIQSGKKGTITIKNYLGGYYFFTVDEVAIKSDALHLIEAKHSSSKLLPSKEDIKDGLLKMIIYTNLSEAFIGKEKVKKVVPVLKLTSKLIRGKYISSDILKVKSDSFLKALIEESNKNSFEIWLEGIHD</sequence>
<accession>A0ABY1NI22</accession>
<evidence type="ECO:0000313" key="2">
    <source>
        <dbReference type="Proteomes" id="UP001157911"/>
    </source>
</evidence>